<dbReference type="SMART" id="SM00380">
    <property type="entry name" value="AP2"/>
    <property type="match status" value="1"/>
</dbReference>
<evidence type="ECO:0000256" key="9">
    <source>
        <dbReference type="ARBA" id="ARBA00024343"/>
    </source>
</evidence>
<dbReference type="InterPro" id="IPR001471">
    <property type="entry name" value="AP2/ERF_dom"/>
</dbReference>
<dbReference type="SUPFAM" id="SSF54171">
    <property type="entry name" value="DNA-binding domain"/>
    <property type="match status" value="1"/>
</dbReference>
<dbReference type="InterPro" id="IPR036955">
    <property type="entry name" value="AP2/ERF_dom_sf"/>
</dbReference>
<evidence type="ECO:0000256" key="10">
    <source>
        <dbReference type="SAM" id="MobiDB-lite"/>
    </source>
</evidence>
<dbReference type="InterPro" id="IPR016177">
    <property type="entry name" value="DNA-bd_dom_sf"/>
</dbReference>
<dbReference type="Gene3D" id="3.30.730.10">
    <property type="entry name" value="AP2/ERF domain"/>
    <property type="match status" value="1"/>
</dbReference>
<dbReference type="PROSITE" id="PS51032">
    <property type="entry name" value="AP2_ERF"/>
    <property type="match status" value="1"/>
</dbReference>
<dbReference type="GO" id="GO:0003677">
    <property type="term" value="F:DNA binding"/>
    <property type="evidence" value="ECO:0007669"/>
    <property type="project" value="UniProtKB-KW"/>
</dbReference>
<sequence length="263" mass="29735">MKDLEEQTNLDTLAHYHDFSTSFSSSNGLNSPSTITTKISIEYKVKKISKRVKEFNCKGTDHIGGTDENRKRKKKEGDDKHPTYSYRGVRKRNWGKWVSEIREPRKKSRIWLGTYRTAEMAARAHDVAALAIKGHSAYLNFPYLANQLPRPASTSPKDIQIAAAKAAATTFPEEEMKSRAESSHEISSPMEPHSSCSSTDLSSENNQEFVKSPSTDKDDTFFNLPDLSFNEVDQIGRYSDPNSTWLQVGADVGFWLEEPFLFV</sequence>
<keyword evidence="3" id="KW-0611">Plant defense</keyword>
<dbReference type="PaxDb" id="4097-A0A1S4BN00"/>
<dbReference type="STRING" id="4097.A0A1S4BN00"/>
<evidence type="ECO:0000256" key="4">
    <source>
        <dbReference type="ARBA" id="ARBA00023015"/>
    </source>
</evidence>
<dbReference type="OrthoDB" id="1932364at2759"/>
<comment type="subcellular location">
    <subcellularLocation>
        <location evidence="1">Nucleus</location>
    </subcellularLocation>
</comment>
<reference evidence="13" key="2">
    <citation type="submission" date="2025-08" db="UniProtKB">
        <authorList>
            <consortium name="RefSeq"/>
        </authorList>
    </citation>
    <scope>IDENTIFICATION</scope>
    <source>
        <tissue evidence="13">Leaf</tissue>
    </source>
</reference>
<dbReference type="PANTHER" id="PTHR31985">
    <property type="entry name" value="ETHYLENE-RESPONSIVE TRANSCRIPTION FACTOR ERF042-RELATED"/>
    <property type="match status" value="1"/>
</dbReference>
<name>A0A1S4BN00_TOBAC</name>
<dbReference type="GO" id="GO:0005634">
    <property type="term" value="C:nucleus"/>
    <property type="evidence" value="ECO:0007669"/>
    <property type="project" value="UniProtKB-SubCell"/>
</dbReference>
<evidence type="ECO:0000256" key="3">
    <source>
        <dbReference type="ARBA" id="ARBA00022821"/>
    </source>
</evidence>
<accession>A0A1S4BN00</accession>
<gene>
    <name evidence="13" type="primary">LOC107810050</name>
</gene>
<evidence type="ECO:0000256" key="5">
    <source>
        <dbReference type="ARBA" id="ARBA00023125"/>
    </source>
</evidence>
<evidence type="ECO:0000256" key="1">
    <source>
        <dbReference type="ARBA" id="ARBA00004123"/>
    </source>
</evidence>
<protein>
    <submittedName>
        <fullName evidence="13">Ethylene-responsive transcription factor ERF035-like</fullName>
    </submittedName>
    <submittedName>
        <fullName evidence="13">Ethylene-responsive transcription factor ERF038-like</fullName>
    </submittedName>
</protein>
<dbReference type="CDD" id="cd00018">
    <property type="entry name" value="AP2"/>
    <property type="match status" value="1"/>
</dbReference>
<evidence type="ECO:0000259" key="11">
    <source>
        <dbReference type="PROSITE" id="PS51032"/>
    </source>
</evidence>
<proteinExistence type="inferred from homology"/>
<organism evidence="12 13">
    <name type="scientific">Nicotiana tabacum</name>
    <name type="common">Common tobacco</name>
    <dbReference type="NCBI Taxonomy" id="4097"/>
    <lineage>
        <taxon>Eukaryota</taxon>
        <taxon>Viridiplantae</taxon>
        <taxon>Streptophyta</taxon>
        <taxon>Embryophyta</taxon>
        <taxon>Tracheophyta</taxon>
        <taxon>Spermatophyta</taxon>
        <taxon>Magnoliopsida</taxon>
        <taxon>eudicotyledons</taxon>
        <taxon>Gunneridae</taxon>
        <taxon>Pentapetalae</taxon>
        <taxon>asterids</taxon>
        <taxon>lamiids</taxon>
        <taxon>Solanales</taxon>
        <taxon>Solanaceae</taxon>
        <taxon>Nicotianoideae</taxon>
        <taxon>Nicotianeae</taxon>
        <taxon>Nicotiana</taxon>
    </lineage>
</organism>
<dbReference type="GO" id="GO:0009873">
    <property type="term" value="P:ethylene-activated signaling pathway"/>
    <property type="evidence" value="ECO:0007669"/>
    <property type="project" value="UniProtKB-KW"/>
</dbReference>
<keyword evidence="5" id="KW-0238">DNA-binding</keyword>
<keyword evidence="8" id="KW-0539">Nucleus</keyword>
<evidence type="ECO:0000256" key="2">
    <source>
        <dbReference type="ARBA" id="ARBA00022745"/>
    </source>
</evidence>
<evidence type="ECO:0000256" key="7">
    <source>
        <dbReference type="ARBA" id="ARBA00023163"/>
    </source>
</evidence>
<dbReference type="GeneID" id="107810050"/>
<evidence type="ECO:0000256" key="8">
    <source>
        <dbReference type="ARBA" id="ARBA00023242"/>
    </source>
</evidence>
<reference evidence="12" key="1">
    <citation type="journal article" date="2014" name="Nat. Commun.">
        <title>The tobacco genome sequence and its comparison with those of tomato and potato.</title>
        <authorList>
            <person name="Sierro N."/>
            <person name="Battey J.N."/>
            <person name="Ouadi S."/>
            <person name="Bakaher N."/>
            <person name="Bovet L."/>
            <person name="Willig A."/>
            <person name="Goepfert S."/>
            <person name="Peitsch M.C."/>
            <person name="Ivanov N.V."/>
        </authorList>
    </citation>
    <scope>NUCLEOTIDE SEQUENCE [LARGE SCALE GENOMIC DNA]</scope>
</reference>
<evidence type="ECO:0000313" key="13">
    <source>
        <dbReference type="RefSeq" id="XP_016490268.1"/>
    </source>
</evidence>
<dbReference type="Pfam" id="PF00847">
    <property type="entry name" value="AP2"/>
    <property type="match status" value="1"/>
</dbReference>
<feature type="domain" description="AP2/ERF" evidence="11">
    <location>
        <begin position="85"/>
        <end position="142"/>
    </location>
</feature>
<dbReference type="Proteomes" id="UP000790787">
    <property type="component" value="Chromosome 23"/>
</dbReference>
<dbReference type="PRINTS" id="PR00367">
    <property type="entry name" value="ETHRSPELEMNT"/>
</dbReference>
<feature type="compositionally biased region" description="Low complexity" evidence="10">
    <location>
        <begin position="187"/>
        <end position="198"/>
    </location>
</feature>
<dbReference type="PANTHER" id="PTHR31985:SF153">
    <property type="entry name" value="ETHYLENE-RESPONSIVE TRANSCRIPTION FACTOR ERF038-LIKE"/>
    <property type="match status" value="1"/>
</dbReference>
<dbReference type="FunFam" id="3.30.730.10:FF:000001">
    <property type="entry name" value="Ethylene-responsive transcription factor 2"/>
    <property type="match status" value="1"/>
</dbReference>
<feature type="region of interest" description="Disordered" evidence="10">
    <location>
        <begin position="170"/>
        <end position="215"/>
    </location>
</feature>
<feature type="compositionally biased region" description="Polar residues" evidence="10">
    <location>
        <begin position="199"/>
        <end position="213"/>
    </location>
</feature>
<dbReference type="GO" id="GO:0003700">
    <property type="term" value="F:DNA-binding transcription factor activity"/>
    <property type="evidence" value="ECO:0007669"/>
    <property type="project" value="InterPro"/>
</dbReference>
<dbReference type="InterPro" id="IPR051032">
    <property type="entry name" value="AP2/ERF_TF_ERF_subfamily"/>
</dbReference>
<evidence type="ECO:0000256" key="6">
    <source>
        <dbReference type="ARBA" id="ARBA00023159"/>
    </source>
</evidence>
<dbReference type="RefSeq" id="XP_016490268.1">
    <property type="nucleotide sequence ID" value="XM_016634782.1"/>
</dbReference>
<keyword evidence="2" id="KW-0936">Ethylene signaling pathway</keyword>
<dbReference type="KEGG" id="nta:107810050"/>
<feature type="region of interest" description="Disordered" evidence="10">
    <location>
        <begin position="58"/>
        <end position="84"/>
    </location>
</feature>
<dbReference type="RefSeq" id="XP_016490268.1">
    <property type="nucleotide sequence ID" value="XM_016634782.2"/>
</dbReference>
<keyword evidence="12" id="KW-1185">Reference proteome</keyword>
<keyword evidence="6" id="KW-0010">Activator</keyword>
<keyword evidence="4" id="KW-0805">Transcription regulation</keyword>
<feature type="compositionally biased region" description="Basic and acidic residues" evidence="10">
    <location>
        <begin position="174"/>
        <end position="184"/>
    </location>
</feature>
<dbReference type="GO" id="GO:0006952">
    <property type="term" value="P:defense response"/>
    <property type="evidence" value="ECO:0007669"/>
    <property type="project" value="UniProtKB-KW"/>
</dbReference>
<comment type="similarity">
    <text evidence="9">Belongs to the AP2/ERF transcription factor family. ERF subfamily.</text>
</comment>
<dbReference type="OMA" id="FMNHNDS"/>
<evidence type="ECO:0000313" key="12">
    <source>
        <dbReference type="Proteomes" id="UP000790787"/>
    </source>
</evidence>
<feature type="compositionally biased region" description="Basic and acidic residues" evidence="10">
    <location>
        <begin position="58"/>
        <end position="82"/>
    </location>
</feature>
<keyword evidence="7" id="KW-0804">Transcription</keyword>
<dbReference type="AlphaFoldDB" id="A0A1S4BN00"/>